<dbReference type="AlphaFoldDB" id="A0A3S5CIA1"/>
<reference evidence="1" key="1">
    <citation type="submission" date="2018-11" db="EMBL/GenBank/DDBJ databases">
        <authorList>
            <consortium name="Pathogen Informatics"/>
        </authorList>
    </citation>
    <scope>NUCLEOTIDE SEQUENCE</scope>
</reference>
<keyword evidence="2" id="KW-1185">Reference proteome</keyword>
<dbReference type="Proteomes" id="UP000784294">
    <property type="component" value="Unassembled WGS sequence"/>
</dbReference>
<protein>
    <submittedName>
        <fullName evidence="1">Uncharacterized protein</fullName>
    </submittedName>
</protein>
<evidence type="ECO:0000313" key="2">
    <source>
        <dbReference type="Proteomes" id="UP000784294"/>
    </source>
</evidence>
<accession>A0A3S5CIA1</accession>
<proteinExistence type="predicted"/>
<dbReference type="EMBL" id="CAAALY010063362">
    <property type="protein sequence ID" value="VEL23699.1"/>
    <property type="molecule type" value="Genomic_DNA"/>
</dbReference>
<evidence type="ECO:0000313" key="1">
    <source>
        <dbReference type="EMBL" id="VEL23699.1"/>
    </source>
</evidence>
<comment type="caution">
    <text evidence="1">The sequence shown here is derived from an EMBL/GenBank/DDBJ whole genome shotgun (WGS) entry which is preliminary data.</text>
</comment>
<gene>
    <name evidence="1" type="ORF">PXEA_LOCUS17139</name>
</gene>
<organism evidence="1 2">
    <name type="scientific">Protopolystoma xenopodis</name>
    <dbReference type="NCBI Taxonomy" id="117903"/>
    <lineage>
        <taxon>Eukaryota</taxon>
        <taxon>Metazoa</taxon>
        <taxon>Spiralia</taxon>
        <taxon>Lophotrochozoa</taxon>
        <taxon>Platyhelminthes</taxon>
        <taxon>Monogenea</taxon>
        <taxon>Polyopisthocotylea</taxon>
        <taxon>Polystomatidea</taxon>
        <taxon>Polystomatidae</taxon>
        <taxon>Protopolystoma</taxon>
    </lineage>
</organism>
<name>A0A3S5CIA1_9PLAT</name>
<sequence>MNRIMDERDSMAEAASTASHEAAIAIANLVLMQQELHQVSKKLDYEANASKCSNDARLAAIGKLNEAHLELASLRELITKTQQERDDASKCAKDLSDQLVFNIKSHSSERHALKETIKILTDYLSSVSSEFGTSLKAKLQSEKELALCRGGIRGLVDRYRFFSHLDNYEKDCMTSTNLSKEVNQTTTSSTGLTLIDLEGLLEESDDHPLVQSK</sequence>